<dbReference type="InterPro" id="IPR007168">
    <property type="entry name" value="Phageshock_PspC_N"/>
</dbReference>
<feature type="transmembrane region" description="Helical" evidence="5">
    <location>
        <begin position="221"/>
        <end position="246"/>
    </location>
</feature>
<dbReference type="Proteomes" id="UP001592530">
    <property type="component" value="Unassembled WGS sequence"/>
</dbReference>
<evidence type="ECO:0000256" key="4">
    <source>
        <dbReference type="SAM" id="MobiDB-lite"/>
    </source>
</evidence>
<dbReference type="InterPro" id="IPR036890">
    <property type="entry name" value="HATPase_C_sf"/>
</dbReference>
<keyword evidence="2" id="KW-0418">Kinase</keyword>
<organism evidence="7 8">
    <name type="scientific">Streptacidiphilus alkalitolerans</name>
    <dbReference type="NCBI Taxonomy" id="3342712"/>
    <lineage>
        <taxon>Bacteria</taxon>
        <taxon>Bacillati</taxon>
        <taxon>Actinomycetota</taxon>
        <taxon>Actinomycetes</taxon>
        <taxon>Kitasatosporales</taxon>
        <taxon>Streptomycetaceae</taxon>
        <taxon>Streptacidiphilus</taxon>
    </lineage>
</organism>
<dbReference type="EMBL" id="JBHEZY010000008">
    <property type="protein sequence ID" value="MFC1433141.1"/>
    <property type="molecule type" value="Genomic_DNA"/>
</dbReference>
<reference evidence="7 8" key="1">
    <citation type="submission" date="2024-09" db="EMBL/GenBank/DDBJ databases">
        <authorList>
            <person name="Lee S.D."/>
        </authorList>
    </citation>
    <scope>NUCLEOTIDE SEQUENCE [LARGE SCALE GENOMIC DNA]</scope>
    <source>
        <strain evidence="7 8">N1-3</strain>
    </source>
</reference>
<comment type="caution">
    <text evidence="7">The sequence shown here is derived from an EMBL/GenBank/DDBJ whole genome shotgun (WGS) entry which is preliminary data.</text>
</comment>
<feature type="compositionally biased region" description="Low complexity" evidence="4">
    <location>
        <begin position="126"/>
        <end position="150"/>
    </location>
</feature>
<feature type="transmembrane region" description="Helical" evidence="5">
    <location>
        <begin position="252"/>
        <end position="272"/>
    </location>
</feature>
<feature type="domain" description="Phage shock protein PspC N-terminal" evidence="6">
    <location>
        <begin position="24"/>
        <end position="80"/>
    </location>
</feature>
<feature type="transmembrane region" description="Helical" evidence="5">
    <location>
        <begin position="183"/>
        <end position="200"/>
    </location>
</feature>
<sequence length="476" mass="50361">MASTDSSIDPDPALLHEPGPEPVRKLYRIPDGRMLGGVANGLAAHLGIGTFWVRVAFVVLLLGNGLGALLYAAFWFAVPMGLRAGAAPVTTWQAGNVGPYSLVKKPRGLRRVRELLQQTLQGEPLPSADPGAGPGAASGAASGASAPGAADGEDHRGPLLALIAVVAGLLVFLNIVTKQATSPYVWPILVTGLGVAMVWRQADDARWARWFLLGESKRGTAALRMGAGVLLVGAGVTGFLFVSGSLADFAKVAQAVLAVFAGALLLGGPYLLRLWQDLSTERGERIRAQERAEVAAHIHDSVLHTLTLILRNAEDPKEVSRLARAQERDLRQWLYRPTGPDAADDTPDTLAECARKVAAEVEDLHGVPVEVICVGDCPMDDKLVVTLQAAREALVNAAKYGGGEPVSMYAEVEGSTVWVFVRDRGPGFDLDSVPEDRMGVRGSIIGRMQRNGGHARVRPAPAGGTEVELEMERASG</sequence>
<protein>
    <submittedName>
        <fullName evidence="7">PspC domain-containing protein</fullName>
    </submittedName>
</protein>
<dbReference type="PANTHER" id="PTHR24421">
    <property type="entry name" value="NITRATE/NITRITE SENSOR PROTEIN NARX-RELATED"/>
    <property type="match status" value="1"/>
</dbReference>
<evidence type="ECO:0000259" key="6">
    <source>
        <dbReference type="Pfam" id="PF04024"/>
    </source>
</evidence>
<evidence type="ECO:0000256" key="5">
    <source>
        <dbReference type="SAM" id="Phobius"/>
    </source>
</evidence>
<keyword evidence="5" id="KW-0812">Transmembrane</keyword>
<keyword evidence="5" id="KW-0472">Membrane</keyword>
<evidence type="ECO:0000256" key="3">
    <source>
        <dbReference type="ARBA" id="ARBA00023012"/>
    </source>
</evidence>
<dbReference type="Pfam" id="PF04024">
    <property type="entry name" value="PspC"/>
    <property type="match status" value="1"/>
</dbReference>
<gene>
    <name evidence="7" type="ORF">ACEZDB_21085</name>
</gene>
<dbReference type="PANTHER" id="PTHR24421:SF61">
    <property type="entry name" value="OXYGEN SENSOR HISTIDINE KINASE NREB"/>
    <property type="match status" value="1"/>
</dbReference>
<name>A0ABV6X4E6_9ACTN</name>
<dbReference type="SUPFAM" id="SSF55874">
    <property type="entry name" value="ATPase domain of HSP90 chaperone/DNA topoisomerase II/histidine kinase"/>
    <property type="match status" value="1"/>
</dbReference>
<dbReference type="Gene3D" id="3.30.565.10">
    <property type="entry name" value="Histidine kinase-like ATPase, C-terminal domain"/>
    <property type="match status" value="1"/>
</dbReference>
<accession>A0ABV6X4E6</accession>
<keyword evidence="1" id="KW-0808">Transferase</keyword>
<evidence type="ECO:0000256" key="2">
    <source>
        <dbReference type="ARBA" id="ARBA00022777"/>
    </source>
</evidence>
<feature type="transmembrane region" description="Helical" evidence="5">
    <location>
        <begin position="59"/>
        <end position="78"/>
    </location>
</feature>
<proteinExistence type="predicted"/>
<dbReference type="RefSeq" id="WP_380555220.1">
    <property type="nucleotide sequence ID" value="NZ_JBHEZY010000008.1"/>
</dbReference>
<evidence type="ECO:0000313" key="7">
    <source>
        <dbReference type="EMBL" id="MFC1433141.1"/>
    </source>
</evidence>
<keyword evidence="3" id="KW-0902">Two-component regulatory system</keyword>
<feature type="transmembrane region" description="Helical" evidence="5">
    <location>
        <begin position="159"/>
        <end position="177"/>
    </location>
</feature>
<keyword evidence="5" id="KW-1133">Transmembrane helix</keyword>
<feature type="region of interest" description="Disordered" evidence="4">
    <location>
        <begin position="450"/>
        <end position="476"/>
    </location>
</feature>
<evidence type="ECO:0000256" key="1">
    <source>
        <dbReference type="ARBA" id="ARBA00022679"/>
    </source>
</evidence>
<evidence type="ECO:0000313" key="8">
    <source>
        <dbReference type="Proteomes" id="UP001592530"/>
    </source>
</evidence>
<feature type="region of interest" description="Disordered" evidence="4">
    <location>
        <begin position="122"/>
        <end position="151"/>
    </location>
</feature>
<dbReference type="InterPro" id="IPR050482">
    <property type="entry name" value="Sensor_HK_TwoCompSys"/>
</dbReference>